<sequence>MTDDIATTARRLVRALDRATLATGQHDGDGWPYASLVMVATDAAGCPLLLLSGLAEHTRNLGVDDRACLLFDGTAGLDRPLAGPRLSVMGRIQATDDPAARDRYLARHPDAALYAGFGDFRFHRLVPERAHLVAGFGRIRWVAAGDLAPPAEPSAVAAAEADIVAHMNEDHAAAIQLYARMGGSRELGWRMTGVDVEGIDLRLGGQVLRVDFDQPCADAGAVRMELVRQVRAARARFAQTAA</sequence>
<reference evidence="3 4" key="1">
    <citation type="submission" date="2018-11" db="EMBL/GenBank/DDBJ databases">
        <title>Genomic Encyclopedia of Type Strains, Phase IV (KMG-IV): sequencing the most valuable type-strain genomes for metagenomic binning, comparative biology and taxonomic classification.</title>
        <authorList>
            <person name="Goeker M."/>
        </authorList>
    </citation>
    <scope>NUCLEOTIDE SEQUENCE [LARGE SCALE GENOMIC DNA]</scope>
    <source>
        <strain evidence="3 4">DSM 5900</strain>
    </source>
</reference>
<feature type="domain" description="DUF2470" evidence="1">
    <location>
        <begin position="160"/>
        <end position="227"/>
    </location>
</feature>
<dbReference type="SUPFAM" id="SSF50475">
    <property type="entry name" value="FMN-binding split barrel"/>
    <property type="match status" value="1"/>
</dbReference>
<evidence type="ECO:0000259" key="1">
    <source>
        <dbReference type="Pfam" id="PF10615"/>
    </source>
</evidence>
<dbReference type="InterPro" id="IPR037119">
    <property type="entry name" value="Haem_oxidase_HugZ-like_sf"/>
</dbReference>
<dbReference type="InterPro" id="IPR012349">
    <property type="entry name" value="Split_barrel_FMN-bd"/>
</dbReference>
<proteinExistence type="predicted"/>
<dbReference type="GO" id="GO:0005737">
    <property type="term" value="C:cytoplasm"/>
    <property type="evidence" value="ECO:0007669"/>
    <property type="project" value="UniProtKB-ARBA"/>
</dbReference>
<evidence type="ECO:0000313" key="4">
    <source>
        <dbReference type="Proteomes" id="UP000278222"/>
    </source>
</evidence>
<accession>A0A3N1KYN0</accession>
<dbReference type="RefSeq" id="WP_123692060.1">
    <property type="nucleotide sequence ID" value="NZ_AP019700.1"/>
</dbReference>
<comment type="caution">
    <text evidence="3">The sequence shown here is derived from an EMBL/GenBank/DDBJ whole genome shotgun (WGS) entry which is preliminary data.</text>
</comment>
<dbReference type="InterPro" id="IPR055343">
    <property type="entry name" value="CREG_beta-barrel"/>
</dbReference>
<organism evidence="3 4">
    <name type="scientific">Stella humosa</name>
    <dbReference type="NCBI Taxonomy" id="94"/>
    <lineage>
        <taxon>Bacteria</taxon>
        <taxon>Pseudomonadati</taxon>
        <taxon>Pseudomonadota</taxon>
        <taxon>Alphaproteobacteria</taxon>
        <taxon>Rhodospirillales</taxon>
        <taxon>Stellaceae</taxon>
        <taxon>Stella</taxon>
    </lineage>
</organism>
<evidence type="ECO:0000259" key="2">
    <source>
        <dbReference type="Pfam" id="PF13883"/>
    </source>
</evidence>
<dbReference type="PANTHER" id="PTHR13343:SF17">
    <property type="entry name" value="CELLULAR REPRESSOR OF E1A-STIMULATED GENES, ISOFORM A"/>
    <property type="match status" value="1"/>
</dbReference>
<dbReference type="EMBL" id="RJKX01000015">
    <property type="protein sequence ID" value="ROP84267.1"/>
    <property type="molecule type" value="Genomic_DNA"/>
</dbReference>
<dbReference type="PANTHER" id="PTHR13343">
    <property type="entry name" value="CREG1 PROTEIN"/>
    <property type="match status" value="1"/>
</dbReference>
<dbReference type="InterPro" id="IPR019595">
    <property type="entry name" value="DUF2470"/>
</dbReference>
<feature type="domain" description="CREG-like beta-barrel" evidence="2">
    <location>
        <begin position="3"/>
        <end position="143"/>
    </location>
</feature>
<dbReference type="Pfam" id="PF13883">
    <property type="entry name" value="CREG_beta-barrel"/>
    <property type="match status" value="1"/>
</dbReference>
<dbReference type="Gene3D" id="2.30.110.10">
    <property type="entry name" value="Electron Transport, Fmn-binding Protein, Chain A"/>
    <property type="match status" value="1"/>
</dbReference>
<dbReference type="AlphaFoldDB" id="A0A3N1KYN0"/>
<protein>
    <submittedName>
        <fullName evidence="3">Uncharacterized protein</fullName>
    </submittedName>
</protein>
<dbReference type="Proteomes" id="UP000278222">
    <property type="component" value="Unassembled WGS sequence"/>
</dbReference>
<name>A0A3N1KYN0_9PROT</name>
<gene>
    <name evidence="3" type="ORF">EDC65_3617</name>
</gene>
<dbReference type="OrthoDB" id="9814594at2"/>
<dbReference type="Pfam" id="PF10615">
    <property type="entry name" value="DUF2470"/>
    <property type="match status" value="1"/>
</dbReference>
<dbReference type="Gene3D" id="3.20.180.10">
    <property type="entry name" value="PNP-oxidase-like"/>
    <property type="match status" value="1"/>
</dbReference>
<evidence type="ECO:0000313" key="3">
    <source>
        <dbReference type="EMBL" id="ROP84267.1"/>
    </source>
</evidence>
<keyword evidence="4" id="KW-1185">Reference proteome</keyword>